<dbReference type="InterPro" id="IPR020846">
    <property type="entry name" value="MFS_dom"/>
</dbReference>
<proteinExistence type="predicted"/>
<feature type="transmembrane region" description="Helical" evidence="5">
    <location>
        <begin position="217"/>
        <end position="238"/>
    </location>
</feature>
<dbReference type="GO" id="GO:0022857">
    <property type="term" value="F:transmembrane transporter activity"/>
    <property type="evidence" value="ECO:0007669"/>
    <property type="project" value="InterPro"/>
</dbReference>
<dbReference type="Gene3D" id="1.20.1250.20">
    <property type="entry name" value="MFS general substrate transporter like domains"/>
    <property type="match status" value="1"/>
</dbReference>
<dbReference type="AlphaFoldDB" id="A0A2T2NBT0"/>
<gene>
    <name evidence="7" type="ORF">BS50DRAFT_502299</name>
</gene>
<keyword evidence="8" id="KW-1185">Reference proteome</keyword>
<dbReference type="OrthoDB" id="10021397at2759"/>
<evidence type="ECO:0000256" key="5">
    <source>
        <dbReference type="SAM" id="Phobius"/>
    </source>
</evidence>
<evidence type="ECO:0000256" key="1">
    <source>
        <dbReference type="ARBA" id="ARBA00004141"/>
    </source>
</evidence>
<evidence type="ECO:0000259" key="6">
    <source>
        <dbReference type="PROSITE" id="PS50850"/>
    </source>
</evidence>
<dbReference type="PROSITE" id="PS50850">
    <property type="entry name" value="MFS"/>
    <property type="match status" value="1"/>
</dbReference>
<dbReference type="SUPFAM" id="SSF103473">
    <property type="entry name" value="MFS general substrate transporter"/>
    <property type="match status" value="1"/>
</dbReference>
<dbReference type="Pfam" id="PF07690">
    <property type="entry name" value="MFS_1"/>
    <property type="match status" value="1"/>
</dbReference>
<name>A0A2T2NBT0_CORCC</name>
<comment type="subcellular location">
    <subcellularLocation>
        <location evidence="1">Membrane</location>
        <topology evidence="1">Multi-pass membrane protein</topology>
    </subcellularLocation>
</comment>
<dbReference type="EMBL" id="KZ678141">
    <property type="protein sequence ID" value="PSN62498.1"/>
    <property type="molecule type" value="Genomic_DNA"/>
</dbReference>
<feature type="transmembrane region" description="Helical" evidence="5">
    <location>
        <begin position="20"/>
        <end position="45"/>
    </location>
</feature>
<feature type="transmembrane region" description="Helical" evidence="5">
    <location>
        <begin position="116"/>
        <end position="137"/>
    </location>
</feature>
<protein>
    <submittedName>
        <fullName evidence="7">MFS multidrug transporter-like protein</fullName>
    </submittedName>
</protein>
<dbReference type="GO" id="GO:0005886">
    <property type="term" value="C:plasma membrane"/>
    <property type="evidence" value="ECO:0007669"/>
    <property type="project" value="TreeGrafter"/>
</dbReference>
<keyword evidence="3 5" id="KW-1133">Transmembrane helix</keyword>
<evidence type="ECO:0000256" key="3">
    <source>
        <dbReference type="ARBA" id="ARBA00022989"/>
    </source>
</evidence>
<feature type="transmembrane region" description="Helical" evidence="5">
    <location>
        <begin position="57"/>
        <end position="74"/>
    </location>
</feature>
<evidence type="ECO:0000256" key="4">
    <source>
        <dbReference type="ARBA" id="ARBA00023136"/>
    </source>
</evidence>
<organism evidence="7 8">
    <name type="scientific">Corynespora cassiicola Philippines</name>
    <dbReference type="NCBI Taxonomy" id="1448308"/>
    <lineage>
        <taxon>Eukaryota</taxon>
        <taxon>Fungi</taxon>
        <taxon>Dikarya</taxon>
        <taxon>Ascomycota</taxon>
        <taxon>Pezizomycotina</taxon>
        <taxon>Dothideomycetes</taxon>
        <taxon>Pleosporomycetidae</taxon>
        <taxon>Pleosporales</taxon>
        <taxon>Corynesporascaceae</taxon>
        <taxon>Corynespora</taxon>
    </lineage>
</organism>
<dbReference type="Gene3D" id="1.20.1720.10">
    <property type="entry name" value="Multidrug resistance protein D"/>
    <property type="match status" value="1"/>
</dbReference>
<dbReference type="Proteomes" id="UP000240883">
    <property type="component" value="Unassembled WGS sequence"/>
</dbReference>
<dbReference type="PANTHER" id="PTHR23501:SF199">
    <property type="entry name" value="MFS EFFLUX TRANSPORTER INPD-RELATED"/>
    <property type="match status" value="1"/>
</dbReference>
<keyword evidence="4 5" id="KW-0472">Membrane</keyword>
<evidence type="ECO:0000256" key="2">
    <source>
        <dbReference type="ARBA" id="ARBA00022692"/>
    </source>
</evidence>
<feature type="transmembrane region" description="Helical" evidence="5">
    <location>
        <begin position="327"/>
        <end position="345"/>
    </location>
</feature>
<feature type="transmembrane region" description="Helical" evidence="5">
    <location>
        <begin position="491"/>
        <end position="513"/>
    </location>
</feature>
<sequence>MATDDSPPQPNTQLHGWKLVVVMTCLCLGVVLYGLDMNIIGVAIPVITTEFKSLGDIAWYGSAYLLTITAFQPFFGNLYKYFNPKAIYLCSIIVFEVGSIICATSRTSPILIFGRAFLGFGAAGLLQGALAIVSYLVALEKVPVYQSILAGSGAISACAGPVIGGALTDGLSWRWCFWINVPVGAVVVVSIVLFVHLSADINKVNQSLPIKEKLRRLDFAGTAVFLGSVCCLLLNLQWSGQTIAWSSATSIGLFVGFGILGIIFCVLQYKLGEYAIIPLRILRIRSIYMGALVLFTLGIASIAYAYYLPIYFQSIQGVSATQSGVRLISFVLPSIVSIIISGAAVSRWGFYVPYMIVGIIISSVGAGLLLLLSATTPTVEWAAYIVLNRLGIGLAQQLPYTALQAVLELEDTATGNAIAVFSWQLGGAVAVAIGQNIFLNELYALIPAYAPEVSAAQVVDVGAGGLKDLGVSGETLRRLREAYAEALQSTFVLPLVGTCLALPFAMGMQWLNIKKIAEERRQKRGQEMQQPEAEKA</sequence>
<evidence type="ECO:0000313" key="7">
    <source>
        <dbReference type="EMBL" id="PSN62498.1"/>
    </source>
</evidence>
<dbReference type="FunFam" id="1.20.1250.20:FF:000196">
    <property type="entry name" value="MFS toxin efflux pump (AflT)"/>
    <property type="match status" value="1"/>
</dbReference>
<dbReference type="CDD" id="cd17502">
    <property type="entry name" value="MFS_Azr1_MDR_like"/>
    <property type="match status" value="1"/>
</dbReference>
<feature type="transmembrane region" description="Helical" evidence="5">
    <location>
        <begin position="244"/>
        <end position="267"/>
    </location>
</feature>
<feature type="transmembrane region" description="Helical" evidence="5">
    <location>
        <begin position="287"/>
        <end position="307"/>
    </location>
</feature>
<reference evidence="7 8" key="1">
    <citation type="journal article" date="2018" name="Front. Microbiol.">
        <title>Genome-Wide Analysis of Corynespora cassiicola Leaf Fall Disease Putative Effectors.</title>
        <authorList>
            <person name="Lopez D."/>
            <person name="Ribeiro S."/>
            <person name="Label P."/>
            <person name="Fumanal B."/>
            <person name="Venisse J.S."/>
            <person name="Kohler A."/>
            <person name="de Oliveira R.R."/>
            <person name="Labutti K."/>
            <person name="Lipzen A."/>
            <person name="Lail K."/>
            <person name="Bauer D."/>
            <person name="Ohm R.A."/>
            <person name="Barry K.W."/>
            <person name="Spatafora J."/>
            <person name="Grigoriev I.V."/>
            <person name="Martin F.M."/>
            <person name="Pujade-Renaud V."/>
        </authorList>
    </citation>
    <scope>NUCLEOTIDE SEQUENCE [LARGE SCALE GENOMIC DNA]</scope>
    <source>
        <strain evidence="7 8">Philippines</strain>
    </source>
</reference>
<accession>A0A2T2NBT0</accession>
<dbReference type="PANTHER" id="PTHR23501">
    <property type="entry name" value="MAJOR FACILITATOR SUPERFAMILY"/>
    <property type="match status" value="1"/>
</dbReference>
<feature type="transmembrane region" description="Helical" evidence="5">
    <location>
        <begin position="177"/>
        <end position="197"/>
    </location>
</feature>
<evidence type="ECO:0000313" key="8">
    <source>
        <dbReference type="Proteomes" id="UP000240883"/>
    </source>
</evidence>
<keyword evidence="2 5" id="KW-0812">Transmembrane</keyword>
<dbReference type="InterPro" id="IPR036259">
    <property type="entry name" value="MFS_trans_sf"/>
</dbReference>
<feature type="transmembrane region" description="Helical" evidence="5">
    <location>
        <begin position="86"/>
        <end position="104"/>
    </location>
</feature>
<feature type="domain" description="Major facilitator superfamily (MFS) profile" evidence="6">
    <location>
        <begin position="22"/>
        <end position="509"/>
    </location>
</feature>
<feature type="transmembrane region" description="Helical" evidence="5">
    <location>
        <begin position="352"/>
        <end position="372"/>
    </location>
</feature>
<dbReference type="InterPro" id="IPR011701">
    <property type="entry name" value="MFS"/>
</dbReference>